<protein>
    <submittedName>
        <fullName evidence="1">Uncharacterized protein</fullName>
    </submittedName>
</protein>
<gene>
    <name evidence="1" type="ORF">PARC_a0564</name>
</gene>
<organism evidence="1 2">
    <name type="scientific">Pseudoalteromonas arctica A 37-1-2</name>
    <dbReference type="NCBI Taxonomy" id="1117313"/>
    <lineage>
        <taxon>Bacteria</taxon>
        <taxon>Pseudomonadati</taxon>
        <taxon>Pseudomonadota</taxon>
        <taxon>Gammaproteobacteria</taxon>
        <taxon>Alteromonadales</taxon>
        <taxon>Pseudoalteromonadaceae</taxon>
        <taxon>Pseudoalteromonas</taxon>
    </lineage>
</organism>
<dbReference type="KEGG" id="part:PARC_a0564"/>
<sequence length="52" mass="5839">MLKVFIGAAISQKLLAAGDQAVGMDNLNDYYDVNLKLARLVLFERHKNVTFI</sequence>
<dbReference type="Gene3D" id="3.40.50.720">
    <property type="entry name" value="NAD(P)-binding Rossmann-like Domain"/>
    <property type="match status" value="1"/>
</dbReference>
<evidence type="ECO:0000313" key="1">
    <source>
        <dbReference type="EMBL" id="ATC85285.1"/>
    </source>
</evidence>
<accession>A0A290S0I0</accession>
<dbReference type="AlphaFoldDB" id="A0A290S0I0"/>
<dbReference type="EMBL" id="CP011025">
    <property type="protein sequence ID" value="ATC85285.1"/>
    <property type="molecule type" value="Genomic_DNA"/>
</dbReference>
<proteinExistence type="predicted"/>
<dbReference type="Proteomes" id="UP000016505">
    <property type="component" value="Chromosome I"/>
</dbReference>
<evidence type="ECO:0000313" key="2">
    <source>
        <dbReference type="Proteomes" id="UP000016505"/>
    </source>
</evidence>
<reference evidence="1 2" key="1">
    <citation type="journal article" date="2012" name="J. Bacteriol.">
        <title>Genome sequences of type strains of seven species of the marine bacterium Pseudoalteromonas.</title>
        <authorList>
            <person name="Xie B.B."/>
            <person name="Shu Y.L."/>
            <person name="Qin Q.L."/>
            <person name="Rong J.C."/>
            <person name="Zhang X.Y."/>
            <person name="Chen X.L."/>
            <person name="Shi M."/>
            <person name="He H.L."/>
            <person name="Zhou B.C."/>
            <person name="Zhang Y.Z."/>
        </authorList>
    </citation>
    <scope>NUCLEOTIDE SEQUENCE [LARGE SCALE GENOMIC DNA]</scope>
    <source>
        <strain evidence="1 2">A 37-1-2</strain>
    </source>
</reference>
<name>A0A290S0I0_9GAMM</name>